<evidence type="ECO:0000313" key="2">
    <source>
        <dbReference type="EMBL" id="VVM05570.1"/>
    </source>
</evidence>
<dbReference type="Gene3D" id="3.90.1200.10">
    <property type="match status" value="1"/>
</dbReference>
<keyword evidence="2" id="KW-0808">Transferase</keyword>
<dbReference type="GO" id="GO:0016301">
    <property type="term" value="F:kinase activity"/>
    <property type="evidence" value="ECO:0007669"/>
    <property type="project" value="UniProtKB-KW"/>
</dbReference>
<proteinExistence type="predicted"/>
<sequence length="330" mass="37969">MSCELLLRETALRFPRYASEGASITKLQKGGSDRSFYRIRIGDGDSLILVEYGESRPENALYAPLAEFLRKLGVRVPRIYGHEPKRGLLWMEDLGDRDLWAYRALPWEERRRLYFAALHEVFLLHANAPPRVEGIVLQPPFTCDLYAWEQSYFFENCLGRFFQGEGQTLRRLAKEPALREIAERLSLFPRRLVHRDFQSQNVLVRDGEVYLIDFQGMRPGLASYDLASLLFDPYVALSADRRAELKEYYASLWKASGRSMPEDLTEAFDSVAMQRLMQALGAYGYLGLVRGKKEFLRYIPVAMRLLAEVLGRIPGLEPLLAYVENLASVR</sequence>
<dbReference type="InterPro" id="IPR002575">
    <property type="entry name" value="Aminoglycoside_PTrfase"/>
</dbReference>
<dbReference type="RefSeq" id="WP_142524761.1">
    <property type="nucleotide sequence ID" value="NZ_CABFUZ020000093.1"/>
</dbReference>
<dbReference type="OrthoDB" id="9809275at2"/>
<organism evidence="2 3">
    <name type="scientific">Methylacidimicrobium cyclopophantes</name>
    <dbReference type="NCBI Taxonomy" id="1041766"/>
    <lineage>
        <taxon>Bacteria</taxon>
        <taxon>Pseudomonadati</taxon>
        <taxon>Verrucomicrobiota</taxon>
        <taxon>Methylacidimicrobium</taxon>
    </lineage>
</organism>
<protein>
    <submittedName>
        <fullName evidence="2">N-acetylmuramate 1-kinase</fullName>
        <ecNumber evidence="2">2.7.1.221</ecNumber>
    </submittedName>
</protein>
<name>A0A5E6M7P2_9BACT</name>
<evidence type="ECO:0000313" key="3">
    <source>
        <dbReference type="Proteomes" id="UP000381693"/>
    </source>
</evidence>
<dbReference type="AlphaFoldDB" id="A0A5E6M7P2"/>
<comment type="caution">
    <text evidence="2">The sequence shown here is derived from an EMBL/GenBank/DDBJ whole genome shotgun (WGS) entry which is preliminary data.</text>
</comment>
<gene>
    <name evidence="2" type="primary">amgK</name>
    <name evidence="2" type="ORF">MAMC_00681</name>
</gene>
<dbReference type="InterPro" id="IPR011009">
    <property type="entry name" value="Kinase-like_dom_sf"/>
</dbReference>
<reference evidence="2" key="1">
    <citation type="submission" date="2019-09" db="EMBL/GenBank/DDBJ databases">
        <authorList>
            <person name="Cremers G."/>
        </authorList>
    </citation>
    <scope>NUCLEOTIDE SEQUENCE [LARGE SCALE GENOMIC DNA]</scope>
    <source>
        <strain evidence="2">3B</strain>
    </source>
</reference>
<keyword evidence="3" id="KW-1185">Reference proteome</keyword>
<dbReference type="EC" id="2.7.1.221" evidence="2"/>
<dbReference type="Gene3D" id="3.30.200.20">
    <property type="entry name" value="Phosphorylase Kinase, domain 1"/>
    <property type="match status" value="1"/>
</dbReference>
<dbReference type="EMBL" id="CABFUZ020000093">
    <property type="protein sequence ID" value="VVM05570.1"/>
    <property type="molecule type" value="Genomic_DNA"/>
</dbReference>
<evidence type="ECO:0000259" key="1">
    <source>
        <dbReference type="Pfam" id="PF01636"/>
    </source>
</evidence>
<dbReference type="Pfam" id="PF01636">
    <property type="entry name" value="APH"/>
    <property type="match status" value="1"/>
</dbReference>
<dbReference type="SUPFAM" id="SSF56112">
    <property type="entry name" value="Protein kinase-like (PK-like)"/>
    <property type="match status" value="1"/>
</dbReference>
<dbReference type="Proteomes" id="UP000381693">
    <property type="component" value="Unassembled WGS sequence"/>
</dbReference>
<accession>A0A5E6M7P2</accession>
<feature type="domain" description="Aminoglycoside phosphotransferase" evidence="1">
    <location>
        <begin position="31"/>
        <end position="250"/>
    </location>
</feature>